<keyword evidence="3" id="KW-0804">Transcription</keyword>
<dbReference type="SMART" id="SM00739">
    <property type="entry name" value="KOW"/>
    <property type="match status" value="4"/>
</dbReference>
<dbReference type="PANTHER" id="PTHR11125">
    <property type="entry name" value="SUPPRESSOR OF TY 5"/>
    <property type="match status" value="1"/>
</dbReference>
<dbReference type="Pfam" id="PF03439">
    <property type="entry name" value="Spt5-NGN"/>
    <property type="match status" value="1"/>
</dbReference>
<comment type="subcellular location">
    <subcellularLocation>
        <location evidence="1">Nucleus</location>
    </subcellularLocation>
</comment>
<evidence type="ECO:0000313" key="10">
    <source>
        <dbReference type="Proteomes" id="UP000016927"/>
    </source>
</evidence>
<proteinExistence type="inferred from homology"/>
<feature type="domain" description="KOW" evidence="8">
    <location>
        <begin position="508"/>
        <end position="535"/>
    </location>
</feature>
<evidence type="ECO:0000256" key="4">
    <source>
        <dbReference type="ARBA" id="ARBA00023242"/>
    </source>
</evidence>
<dbReference type="Gene3D" id="2.30.30.30">
    <property type="match status" value="2"/>
</dbReference>
<dbReference type="CDD" id="cd09888">
    <property type="entry name" value="NGN_Euk"/>
    <property type="match status" value="1"/>
</dbReference>
<dbReference type="InterPro" id="IPR014722">
    <property type="entry name" value="Rib_uL2_dom2"/>
</dbReference>
<reference evidence="9 10" key="1">
    <citation type="journal article" date="2013" name="BMC Genomics">
        <title>Comparative genomics of parasitic silkworm microsporidia reveal an association between genome expansion and host adaptation.</title>
        <authorList>
            <person name="Pan G."/>
            <person name="Xu J."/>
            <person name="Li T."/>
            <person name="Xia Q."/>
            <person name="Liu S.L."/>
            <person name="Zhang G."/>
            <person name="Li S."/>
            <person name="Li C."/>
            <person name="Liu H."/>
            <person name="Yang L."/>
            <person name="Liu T."/>
            <person name="Zhang X."/>
            <person name="Wu Z."/>
            <person name="Fan W."/>
            <person name="Dang X."/>
            <person name="Xiang H."/>
            <person name="Tao M."/>
            <person name="Li Y."/>
            <person name="Hu J."/>
            <person name="Li Z."/>
            <person name="Lin L."/>
            <person name="Luo J."/>
            <person name="Geng L."/>
            <person name="Wang L."/>
            <person name="Long M."/>
            <person name="Wan Y."/>
            <person name="He N."/>
            <person name="Zhang Z."/>
            <person name="Lu C."/>
            <person name="Keeling P.J."/>
            <person name="Wang J."/>
            <person name="Xiang Z."/>
            <person name="Zhou Z."/>
        </authorList>
    </citation>
    <scope>NUCLEOTIDE SEQUENCE [LARGE SCALE GENOMIC DNA]</scope>
    <source>
        <strain evidence="10">CQ1 / CVCC 102059</strain>
    </source>
</reference>
<dbReference type="Proteomes" id="UP000016927">
    <property type="component" value="Unassembled WGS sequence"/>
</dbReference>
<dbReference type="InterPro" id="IPR008991">
    <property type="entry name" value="Translation_prot_SH3-like_sf"/>
</dbReference>
<evidence type="ECO:0000256" key="5">
    <source>
        <dbReference type="ARBA" id="ARBA00024691"/>
    </source>
</evidence>
<evidence type="ECO:0000256" key="1">
    <source>
        <dbReference type="ARBA" id="ARBA00004123"/>
    </source>
</evidence>
<keyword evidence="9" id="KW-0648">Protein biosynthesis</keyword>
<evidence type="ECO:0000256" key="7">
    <source>
        <dbReference type="ARBA" id="ARBA00031006"/>
    </source>
</evidence>
<dbReference type="VEuPathDB" id="MicrosporidiaDB:NBO_38g0026"/>
<feature type="domain" description="KOW" evidence="8">
    <location>
        <begin position="263"/>
        <end position="290"/>
    </location>
</feature>
<keyword evidence="4" id="KW-0539">Nucleus</keyword>
<accession>R0KV68</accession>
<dbReference type="Pfam" id="PF23284">
    <property type="entry name" value="KOW2_Spt5"/>
    <property type="match status" value="1"/>
</dbReference>
<dbReference type="InterPro" id="IPR041978">
    <property type="entry name" value="KOW_Spt5_5"/>
</dbReference>
<dbReference type="GO" id="GO:0003729">
    <property type="term" value="F:mRNA binding"/>
    <property type="evidence" value="ECO:0007669"/>
    <property type="project" value="TreeGrafter"/>
</dbReference>
<comment type="function">
    <text evidence="5">The SPT4-SPT5 complex mediates both activation and inhibition of transcription elongation, and plays a role in pre-mRNA processing. This complex seems to be important for the stability of the RNA polymerase II elongation machinery on the chromatin template but not for the inherent ability of this machinery to translocate down the gene.</text>
</comment>
<dbReference type="HOGENOM" id="CLU_034563_0_0_1"/>
<dbReference type="GO" id="GO:0006368">
    <property type="term" value="P:transcription elongation by RNA polymerase II"/>
    <property type="evidence" value="ECO:0007669"/>
    <property type="project" value="TreeGrafter"/>
</dbReference>
<dbReference type="InterPro" id="IPR041975">
    <property type="entry name" value="KOW_Spt5_2"/>
</dbReference>
<dbReference type="InterPro" id="IPR036735">
    <property type="entry name" value="NGN_dom_sf"/>
</dbReference>
<gene>
    <name evidence="9" type="primary">SPT5</name>
    <name evidence="9" type="ORF">NBO_38g0026</name>
</gene>
<dbReference type="GO" id="GO:0003746">
    <property type="term" value="F:translation elongation factor activity"/>
    <property type="evidence" value="ECO:0007669"/>
    <property type="project" value="UniProtKB-KW"/>
</dbReference>
<dbReference type="InterPro" id="IPR039385">
    <property type="entry name" value="NGN_Euk"/>
</dbReference>
<dbReference type="GO" id="GO:0032044">
    <property type="term" value="C:DSIF complex"/>
    <property type="evidence" value="ECO:0007669"/>
    <property type="project" value="TreeGrafter"/>
</dbReference>
<evidence type="ECO:0000256" key="3">
    <source>
        <dbReference type="ARBA" id="ARBA00023163"/>
    </source>
</evidence>
<feature type="domain" description="KOW" evidence="8">
    <location>
        <begin position="162"/>
        <end position="189"/>
    </location>
</feature>
<dbReference type="InterPro" id="IPR005824">
    <property type="entry name" value="KOW"/>
</dbReference>
<evidence type="ECO:0000259" key="8">
    <source>
        <dbReference type="SMART" id="SM00739"/>
    </source>
</evidence>
<organism evidence="9 10">
    <name type="scientific">Nosema bombycis (strain CQ1 / CVCC 102059)</name>
    <name type="common">Microsporidian parasite</name>
    <name type="synonym">Pebrine of silkworm</name>
    <dbReference type="NCBI Taxonomy" id="578461"/>
    <lineage>
        <taxon>Eukaryota</taxon>
        <taxon>Fungi</taxon>
        <taxon>Fungi incertae sedis</taxon>
        <taxon>Microsporidia</taxon>
        <taxon>Nosematidae</taxon>
        <taxon>Nosema</taxon>
    </lineage>
</organism>
<dbReference type="PANTHER" id="PTHR11125:SF7">
    <property type="entry name" value="TRANSCRIPTION ELONGATION FACTOR SPT5"/>
    <property type="match status" value="1"/>
</dbReference>
<dbReference type="OrthoDB" id="28901at2759"/>
<dbReference type="SUPFAM" id="SSF50104">
    <property type="entry name" value="Translation proteins SH3-like domain"/>
    <property type="match status" value="2"/>
</dbReference>
<dbReference type="InterPro" id="IPR005100">
    <property type="entry name" value="NGN-domain"/>
</dbReference>
<dbReference type="OMA" id="AIDTCKF"/>
<keyword evidence="10" id="KW-1185">Reference proteome</keyword>
<sequence length="561" mass="64305">MSKKNIGKYISLEASEDESDFESEDLDNIVDFKPTPQIGIAQQIEEKYANAFKDIVDEDEEVESIEEGLMQSQLMPKISSPRLFLIRVKRGVEKDIALRILGNKPNICSVVVKNGLRGYIYLEAFQKQHVLDSFGKVRGINKNKVSIVPQDEMIDALTYRNDLKNVEFGRIRKGKYKGDLASIVDSEGDMVTIRIVPRINGIKKLFNPDEFKNEIIKKDKNCFVYKRDFYVNGFLEKEILRSSIDLNAEPNFEELELFQIRRFFEVGDKVRVIKGELIGLEGKVMSMMGNTITIQTQNRKSYEVLSDSLEKFYSVGEEVCYDNENGIITNYSDGIYFVAIRDFTEEVKVTIDKLNKPIPLTKEIIRKERPRQVFRKDGLVNKQVQIKKGKYKGHTGIVKDVYMNKCRVQINSNLSFITIPREDMIEIVRELEAEYVTSYSNVVKTPGYEFENIKTDTLETPRIYDTTSIYAGALVLINGEICKVEDFIGDTFFTKNGTYDRNEITFVKPKKNEDVIVMEGDYKGSKAVVLDIRDDVCIVKINNGLIKNLSIGSVCKQDLWG</sequence>
<dbReference type="STRING" id="578461.R0KV68"/>
<feature type="domain" description="KOW" evidence="8">
    <location>
        <begin position="377"/>
        <end position="404"/>
    </location>
</feature>
<evidence type="ECO:0000313" key="9">
    <source>
        <dbReference type="EMBL" id="EOB14117.1"/>
    </source>
</evidence>
<protein>
    <recommendedName>
        <fullName evidence="6">Chromatin elongation factor SPT5</fullName>
    </recommendedName>
    <alternativeName>
        <fullName evidence="7">Chromatin elongation factor spt5</fullName>
    </alternativeName>
</protein>
<dbReference type="GO" id="GO:0006357">
    <property type="term" value="P:regulation of transcription by RNA polymerase II"/>
    <property type="evidence" value="ECO:0007669"/>
    <property type="project" value="InterPro"/>
</dbReference>
<dbReference type="GO" id="GO:0032784">
    <property type="term" value="P:regulation of DNA-templated transcription elongation"/>
    <property type="evidence" value="ECO:0007669"/>
    <property type="project" value="InterPro"/>
</dbReference>
<comment type="similarity">
    <text evidence="2">Belongs to the SPT5 family.</text>
</comment>
<dbReference type="InterPro" id="IPR039659">
    <property type="entry name" value="SPT5"/>
</dbReference>
<evidence type="ECO:0000256" key="6">
    <source>
        <dbReference type="ARBA" id="ARBA00029865"/>
    </source>
</evidence>
<dbReference type="EMBL" id="KB908946">
    <property type="protein sequence ID" value="EOB14117.1"/>
    <property type="molecule type" value="Genomic_DNA"/>
</dbReference>
<dbReference type="Gene3D" id="3.30.70.940">
    <property type="entry name" value="NusG, N-terminal domain"/>
    <property type="match status" value="1"/>
</dbReference>
<keyword evidence="9" id="KW-0251">Elongation factor</keyword>
<name>R0KV68_NOSB1</name>
<dbReference type="AlphaFoldDB" id="R0KV68"/>
<dbReference type="Pfam" id="PF23290">
    <property type="entry name" value="KOW5_SPT5"/>
    <property type="match status" value="1"/>
</dbReference>
<evidence type="ECO:0000256" key="2">
    <source>
        <dbReference type="ARBA" id="ARBA00006956"/>
    </source>
</evidence>